<dbReference type="PANTHER" id="PTHR44329">
    <property type="entry name" value="SERINE/THREONINE-PROTEIN KINASE TNNI3K-RELATED"/>
    <property type="match status" value="1"/>
</dbReference>
<dbReference type="PROSITE" id="PS50011">
    <property type="entry name" value="PROTEIN_KINASE_DOM"/>
    <property type="match status" value="1"/>
</dbReference>
<dbReference type="SUPFAM" id="SSF56112">
    <property type="entry name" value="Protein kinase-like (PK-like)"/>
    <property type="match status" value="1"/>
</dbReference>
<keyword evidence="10" id="KW-1185">Reference proteome</keyword>
<evidence type="ECO:0000256" key="7">
    <source>
        <dbReference type="SAM" id="MobiDB-lite"/>
    </source>
</evidence>
<dbReference type="InterPro" id="IPR011009">
    <property type="entry name" value="Kinase-like_dom_sf"/>
</dbReference>
<dbReference type="Proteomes" id="UP001445076">
    <property type="component" value="Unassembled WGS sequence"/>
</dbReference>
<proteinExistence type="inferred from homology"/>
<organism evidence="9 10">
    <name type="scientific">Cherax quadricarinatus</name>
    <name type="common">Australian red claw crayfish</name>
    <dbReference type="NCBI Taxonomy" id="27406"/>
    <lineage>
        <taxon>Eukaryota</taxon>
        <taxon>Metazoa</taxon>
        <taxon>Ecdysozoa</taxon>
        <taxon>Arthropoda</taxon>
        <taxon>Crustacea</taxon>
        <taxon>Multicrustacea</taxon>
        <taxon>Malacostraca</taxon>
        <taxon>Eumalacostraca</taxon>
        <taxon>Eucarida</taxon>
        <taxon>Decapoda</taxon>
        <taxon>Pleocyemata</taxon>
        <taxon>Astacidea</taxon>
        <taxon>Parastacoidea</taxon>
        <taxon>Parastacidae</taxon>
        <taxon>Cherax</taxon>
    </lineage>
</organism>
<evidence type="ECO:0000256" key="4">
    <source>
        <dbReference type="ARBA" id="ARBA00022840"/>
    </source>
</evidence>
<keyword evidence="3" id="KW-0418">Kinase</keyword>
<dbReference type="InterPro" id="IPR008271">
    <property type="entry name" value="Ser/Thr_kinase_AS"/>
</dbReference>
<keyword evidence="4 5" id="KW-0067">ATP-binding</keyword>
<evidence type="ECO:0000313" key="10">
    <source>
        <dbReference type="Proteomes" id="UP001445076"/>
    </source>
</evidence>
<evidence type="ECO:0000259" key="8">
    <source>
        <dbReference type="PROSITE" id="PS50011"/>
    </source>
</evidence>
<evidence type="ECO:0000256" key="2">
    <source>
        <dbReference type="ARBA" id="ARBA00022741"/>
    </source>
</evidence>
<gene>
    <name evidence="9" type="ORF">OTU49_007643</name>
</gene>
<dbReference type="PANTHER" id="PTHR44329:SF288">
    <property type="entry name" value="MITOGEN-ACTIVATED PROTEIN KINASE KINASE KINASE 20"/>
    <property type="match status" value="1"/>
</dbReference>
<dbReference type="Gene3D" id="1.10.510.10">
    <property type="entry name" value="Transferase(Phosphotransferase) domain 1"/>
    <property type="match status" value="1"/>
</dbReference>
<dbReference type="EMBL" id="JARKIK010000061">
    <property type="protein sequence ID" value="KAK8731514.1"/>
    <property type="molecule type" value="Genomic_DNA"/>
</dbReference>
<dbReference type="SMART" id="SM00220">
    <property type="entry name" value="S_TKc"/>
    <property type="match status" value="1"/>
</dbReference>
<keyword evidence="6" id="KW-0723">Serine/threonine-protein kinase</keyword>
<feature type="binding site" evidence="5">
    <location>
        <position position="30"/>
    </location>
    <ligand>
        <name>ATP</name>
        <dbReference type="ChEBI" id="CHEBI:30616"/>
    </ligand>
</feature>
<keyword evidence="1" id="KW-0808">Transferase</keyword>
<dbReference type="Pfam" id="PF00069">
    <property type="entry name" value="Pkinase"/>
    <property type="match status" value="1"/>
</dbReference>
<dbReference type="GO" id="GO:0004674">
    <property type="term" value="F:protein serine/threonine kinase activity"/>
    <property type="evidence" value="ECO:0007669"/>
    <property type="project" value="UniProtKB-KW"/>
</dbReference>
<feature type="region of interest" description="Disordered" evidence="7">
    <location>
        <begin position="290"/>
        <end position="322"/>
    </location>
</feature>
<accession>A0AAW0WUD2</accession>
<comment type="similarity">
    <text evidence="6">Belongs to the protein kinase superfamily.</text>
</comment>
<reference evidence="9 10" key="1">
    <citation type="journal article" date="2024" name="BMC Genomics">
        <title>Genome assembly of redclaw crayfish (Cherax quadricarinatus) provides insights into its immune adaptation and hypoxia tolerance.</title>
        <authorList>
            <person name="Liu Z."/>
            <person name="Zheng J."/>
            <person name="Li H."/>
            <person name="Fang K."/>
            <person name="Wang S."/>
            <person name="He J."/>
            <person name="Zhou D."/>
            <person name="Weng S."/>
            <person name="Chi M."/>
            <person name="Gu Z."/>
            <person name="He J."/>
            <person name="Li F."/>
            <person name="Wang M."/>
        </authorList>
    </citation>
    <scope>NUCLEOTIDE SEQUENCE [LARGE SCALE GENOMIC DNA]</scope>
    <source>
        <strain evidence="9">ZL_2023a</strain>
    </source>
</reference>
<evidence type="ECO:0000256" key="1">
    <source>
        <dbReference type="ARBA" id="ARBA00022679"/>
    </source>
</evidence>
<evidence type="ECO:0000256" key="3">
    <source>
        <dbReference type="ARBA" id="ARBA00022777"/>
    </source>
</evidence>
<dbReference type="PROSITE" id="PS00107">
    <property type="entry name" value="PROTEIN_KINASE_ATP"/>
    <property type="match status" value="1"/>
</dbReference>
<keyword evidence="2 5" id="KW-0547">Nucleotide-binding</keyword>
<evidence type="ECO:0000313" key="9">
    <source>
        <dbReference type="EMBL" id="KAK8731514.1"/>
    </source>
</evidence>
<dbReference type="InterPro" id="IPR000719">
    <property type="entry name" value="Prot_kinase_dom"/>
</dbReference>
<feature type="domain" description="Protein kinase" evidence="8">
    <location>
        <begin position="3"/>
        <end position="266"/>
    </location>
</feature>
<evidence type="ECO:0000256" key="6">
    <source>
        <dbReference type="RuleBase" id="RU000304"/>
    </source>
</evidence>
<dbReference type="AlphaFoldDB" id="A0AAW0WUD2"/>
<dbReference type="GO" id="GO:0005524">
    <property type="term" value="F:ATP binding"/>
    <property type="evidence" value="ECO:0007669"/>
    <property type="project" value="UniProtKB-UniRule"/>
</dbReference>
<dbReference type="InterPro" id="IPR051681">
    <property type="entry name" value="Ser/Thr_Kinases-Pseudokinases"/>
</dbReference>
<dbReference type="PROSITE" id="PS00108">
    <property type="entry name" value="PROTEIN_KINASE_ST"/>
    <property type="match status" value="1"/>
</dbReference>
<dbReference type="InterPro" id="IPR017441">
    <property type="entry name" value="Protein_kinase_ATP_BS"/>
</dbReference>
<protein>
    <recommendedName>
        <fullName evidence="8">Protein kinase domain-containing protein</fullName>
    </recommendedName>
</protein>
<sequence length="333" mass="37797">MWREKEKLLGCGSYGQVALVNWNGKPAALKKAKSKTYKNCFRKEAVILKALQGAGGAPILYGMKTVPPVLLVSYKGSRRLCDIMADDTFDLLRVGLEIGYKLREIHTAGYVHSDLKDDNVMVEGSPEAPEVSIIDYGLTCLSGKTIYLIGNPETHPWCAPEVLDQQPSTYASDVFSYGYLMKGILETRPQRYKILDKLFKQAMNANPRRRPTLNLMIKVIGDYTTSPQSDMNDADPDKKLKTPKCIHRSPCDKVKKRKVDPSSDLVKKRKSSPTPEFAKKCRRSIKISKLNQAPKRYNMRQRKSTKPGTRHLQKHETGHNLRPRFLLRNYAQK</sequence>
<feature type="region of interest" description="Disordered" evidence="7">
    <location>
        <begin position="225"/>
        <end position="278"/>
    </location>
</feature>
<feature type="compositionally biased region" description="Basic residues" evidence="7">
    <location>
        <begin position="297"/>
        <end position="313"/>
    </location>
</feature>
<name>A0AAW0WUD2_CHEQU</name>
<dbReference type="Gene3D" id="3.30.200.20">
    <property type="entry name" value="Phosphorylase Kinase, domain 1"/>
    <property type="match status" value="1"/>
</dbReference>
<evidence type="ECO:0000256" key="5">
    <source>
        <dbReference type="PROSITE-ProRule" id="PRU10141"/>
    </source>
</evidence>
<comment type="caution">
    <text evidence="9">The sequence shown here is derived from an EMBL/GenBank/DDBJ whole genome shotgun (WGS) entry which is preliminary data.</text>
</comment>